<dbReference type="InterPro" id="IPR003960">
    <property type="entry name" value="ATPase_AAA_CS"/>
</dbReference>
<keyword evidence="3" id="KW-1185">Reference proteome</keyword>
<dbReference type="EMBL" id="JARBHB010000002">
    <property type="protein sequence ID" value="KAJ8891909.1"/>
    <property type="molecule type" value="Genomic_DNA"/>
</dbReference>
<organism evidence="2 3">
    <name type="scientific">Dryococelus australis</name>
    <dbReference type="NCBI Taxonomy" id="614101"/>
    <lineage>
        <taxon>Eukaryota</taxon>
        <taxon>Metazoa</taxon>
        <taxon>Ecdysozoa</taxon>
        <taxon>Arthropoda</taxon>
        <taxon>Hexapoda</taxon>
        <taxon>Insecta</taxon>
        <taxon>Pterygota</taxon>
        <taxon>Neoptera</taxon>
        <taxon>Polyneoptera</taxon>
        <taxon>Phasmatodea</taxon>
        <taxon>Verophasmatodea</taxon>
        <taxon>Anareolatae</taxon>
        <taxon>Phasmatidae</taxon>
        <taxon>Eurycanthinae</taxon>
        <taxon>Dryococelus</taxon>
    </lineage>
</organism>
<dbReference type="InterPro" id="IPR050168">
    <property type="entry name" value="AAA_ATPase_domain"/>
</dbReference>
<dbReference type="InterPro" id="IPR003959">
    <property type="entry name" value="ATPase_AAA_core"/>
</dbReference>
<dbReference type="Pfam" id="PF00004">
    <property type="entry name" value="AAA"/>
    <property type="match status" value="3"/>
</dbReference>
<sequence>MHRYKEGLGSHGLHLRAMTTSLSVLRASLTYEEVCIFLSSNIYCTFESHRRPSAIRPHLTSFSLPNVAPAGHITSLYPSKKVGEFCSCLLNSSRSVPVIVRMSSPYKNVLTEFYCNNLQIFFKYESGHCSVESLYFKVVEFEGPNYTKELSSSDRNIVVGFHVVKGHTAVVQASDQNEFLPPRTHIFVPGPCQVTGENYRSFLLPACPPGPDRCCGELVSLLQPFLSGKRPGLPALRIRPVFLLRGPCGSGKRTAAHAAARSLGLRMWEVDCLELCGSSPGQAEGKLKFVFTRAKQYSPCIVLLRNIHVLCRDKDGQDDARVVAFFSDELSKLYSEGTGNVGWLVLVLLDEVWEGFGGVPASVGRLFLQLVEVGSLDAATRTAALDWLCRTCCAGLEGGVSLEQVAGQSPGFLLADLAALVVRTIRHRVLRMNRSESSVDTVLLHSEDFQSALDSMLAAYSDAIGAPRIPTVKWEDIGGVATLKEEILQTITMPLRHPEIAASGLKRSGILLFGPPGTGKTLLAKAVATECSLNFLSVKGPELLNMYVGQSEQNVREGEWSQPVELLKPSGLVSWIRWHQNRGRSGDSGGVMDRVVSQLLAEMDGLQKSSHLFVIATTNRPDLIDPALLRPGRFDKLLYVGASEEDSSHLSILQALTRKFNLGSDVHLEQIAKMLPRNLTGADIYSVCSNAWLSAVGSRIKALKSVNSVVINSLVLVKGVCNNLYLAGKQADTQIKKI</sequence>
<evidence type="ECO:0000313" key="2">
    <source>
        <dbReference type="EMBL" id="KAJ8891909.1"/>
    </source>
</evidence>
<dbReference type="PANTHER" id="PTHR23077:SF9">
    <property type="entry name" value="PEROXISOMAL ATPASE PEX6"/>
    <property type="match status" value="1"/>
</dbReference>
<dbReference type="InterPro" id="IPR003593">
    <property type="entry name" value="AAA+_ATPase"/>
</dbReference>
<gene>
    <name evidence="2" type="ORF">PR048_004465</name>
</gene>
<proteinExistence type="predicted"/>
<accession>A0ABQ9I6L3</accession>
<protein>
    <recommendedName>
        <fullName evidence="1">AAA+ ATPase domain-containing protein</fullName>
    </recommendedName>
</protein>
<dbReference type="PANTHER" id="PTHR23077">
    <property type="entry name" value="AAA-FAMILY ATPASE"/>
    <property type="match status" value="1"/>
</dbReference>
<feature type="domain" description="AAA+ ATPase" evidence="1">
    <location>
        <begin position="238"/>
        <end position="445"/>
    </location>
</feature>
<name>A0ABQ9I6L3_9NEOP</name>
<dbReference type="PROSITE" id="PS00674">
    <property type="entry name" value="AAA"/>
    <property type="match status" value="1"/>
</dbReference>
<dbReference type="SMART" id="SM00382">
    <property type="entry name" value="AAA"/>
    <property type="match status" value="2"/>
</dbReference>
<dbReference type="SUPFAM" id="SSF52540">
    <property type="entry name" value="P-loop containing nucleoside triphosphate hydrolases"/>
    <property type="match status" value="2"/>
</dbReference>
<evidence type="ECO:0000313" key="3">
    <source>
        <dbReference type="Proteomes" id="UP001159363"/>
    </source>
</evidence>
<dbReference type="Proteomes" id="UP001159363">
    <property type="component" value="Chromosome 2"/>
</dbReference>
<dbReference type="Gene3D" id="3.40.50.300">
    <property type="entry name" value="P-loop containing nucleotide triphosphate hydrolases"/>
    <property type="match status" value="2"/>
</dbReference>
<reference evidence="2 3" key="1">
    <citation type="submission" date="2023-02" db="EMBL/GenBank/DDBJ databases">
        <title>LHISI_Scaffold_Assembly.</title>
        <authorList>
            <person name="Stuart O.P."/>
            <person name="Cleave R."/>
            <person name="Magrath M.J.L."/>
            <person name="Mikheyev A.S."/>
        </authorList>
    </citation>
    <scope>NUCLEOTIDE SEQUENCE [LARGE SCALE GENOMIC DNA]</scope>
    <source>
        <strain evidence="2">Daus_M_001</strain>
        <tissue evidence="2">Leg muscle</tissue>
    </source>
</reference>
<dbReference type="Gene3D" id="1.10.8.60">
    <property type="match status" value="1"/>
</dbReference>
<comment type="caution">
    <text evidence="2">The sequence shown here is derived from an EMBL/GenBank/DDBJ whole genome shotgun (WGS) entry which is preliminary data.</text>
</comment>
<evidence type="ECO:0000259" key="1">
    <source>
        <dbReference type="SMART" id="SM00382"/>
    </source>
</evidence>
<feature type="domain" description="AAA+ ATPase" evidence="1">
    <location>
        <begin position="506"/>
        <end position="644"/>
    </location>
</feature>
<dbReference type="InterPro" id="IPR027417">
    <property type="entry name" value="P-loop_NTPase"/>
</dbReference>